<dbReference type="Pfam" id="PF12705">
    <property type="entry name" value="PDDEXK_1"/>
    <property type="match status" value="1"/>
</dbReference>
<dbReference type="RefSeq" id="WP_138151652.1">
    <property type="nucleotide sequence ID" value="NZ_VANU01000001.1"/>
</dbReference>
<dbReference type="InterPro" id="IPR027417">
    <property type="entry name" value="P-loop_NTPase"/>
</dbReference>
<accession>A0A5R8Y5I6</accession>
<dbReference type="Gene3D" id="3.90.320.10">
    <property type="match status" value="1"/>
</dbReference>
<dbReference type="Proteomes" id="UP000308901">
    <property type="component" value="Unassembled WGS sequence"/>
</dbReference>
<comment type="caution">
    <text evidence="2">The sequence shown here is derived from an EMBL/GenBank/DDBJ whole genome shotgun (WGS) entry which is preliminary data.</text>
</comment>
<protein>
    <submittedName>
        <fullName evidence="2">Dna2/Cas4 domain-containing protein</fullName>
    </submittedName>
</protein>
<keyword evidence="3" id="KW-1185">Reference proteome</keyword>
<gene>
    <name evidence="2" type="ORF">FDK22_04285</name>
</gene>
<reference evidence="2 3" key="1">
    <citation type="submission" date="2019-05" db="EMBL/GenBank/DDBJ databases">
        <title>Arcobacter sp. nov., isolated from sea sediment.</title>
        <authorList>
            <person name="Kim W."/>
        </authorList>
    </citation>
    <scope>NUCLEOTIDE SEQUENCE [LARGE SCALE GENOMIC DNA]</scope>
    <source>
        <strain evidence="2 3">CAU 1517</strain>
    </source>
</reference>
<evidence type="ECO:0000313" key="3">
    <source>
        <dbReference type="Proteomes" id="UP000308901"/>
    </source>
</evidence>
<evidence type="ECO:0000259" key="1">
    <source>
        <dbReference type="Pfam" id="PF12705"/>
    </source>
</evidence>
<sequence length="787" mass="93666">MQDNLLSKNKKLLVYPTSRAIREYVNSQKEFDTLLPSIITIDELFKKSLYFDNLKLIDEEERFLFLKKAVQNIDLNQIGISSTFTHFIKQSDYIYRFFLELASEGVDIDTISTSDTYGFYSEHLQLLKQIQKNYLDILEENSAIDRLNISKFYKINENFLERYQSIDLVFEGYFTSFEFELIKSISKKVNLNIEFIYNKFNKKSIEKFINYGFTLELNYKYKIDFSNKKIIEKSELLSKYDSLEIKGFSSRINQIAYIKKSIVNLVEKGIEPSRIALILPDESFASTISLFDKENYFNYAMGLNIYTTNLYKIIDAINLYINEDEIKNIKNLEFLNLDINEIDKLFKNNWNKYLTIDMFENIIGFFISKESNKELLEKFNEAIYKLYKLFFTINEKILLKEAYKIFSQKISEITLDDVNSGKITVMGLLESRNIKFDGLIICDFNESLIPKRSVKDKFLSSSIKEKSNLPTPLDRENLQKYYYERLISNSKNVIISYIKNDSEQITRFADILFDIKIDEKLYDNEYKHILFKNHSLKHFDEELILDIDLSKQTWSASSLKEFLECKRKYYLNHILKIKEHEISLKPKGYELGNIVHETLEEYYKQENRGLQSLLNIFDKKRSSNLFLNLDLELWRKKFIEFISVEDDRFKENILVLELEKPFLCEFEGIKIRGVIDRIDKKDDNYLVIDYKTSSSLKINTKSNFEKATDFQLEFYYLAVKELFKASNIKSYYYDLYNMKLLEETMLYEKLDVLKEIFKEFKTTSVSFDKCDNNQTCQYCTYKTICNR</sequence>
<dbReference type="Gene3D" id="3.40.50.300">
    <property type="entry name" value="P-loop containing nucleotide triphosphate hydrolases"/>
    <property type="match status" value="1"/>
</dbReference>
<dbReference type="InterPro" id="IPR011604">
    <property type="entry name" value="PDDEXK-like_dom_sf"/>
</dbReference>
<name>A0A5R8Y5I6_9BACT</name>
<feature type="domain" description="PD-(D/E)XK endonuclease-like" evidence="1">
    <location>
        <begin position="553"/>
        <end position="786"/>
    </location>
</feature>
<dbReference type="SUPFAM" id="SSF52540">
    <property type="entry name" value="P-loop containing nucleoside triphosphate hydrolases"/>
    <property type="match status" value="1"/>
</dbReference>
<dbReference type="OrthoDB" id="9766257at2"/>
<dbReference type="EMBL" id="VANU01000001">
    <property type="protein sequence ID" value="TLP41248.1"/>
    <property type="molecule type" value="Genomic_DNA"/>
</dbReference>
<dbReference type="SUPFAM" id="SSF52980">
    <property type="entry name" value="Restriction endonuclease-like"/>
    <property type="match status" value="1"/>
</dbReference>
<dbReference type="InterPro" id="IPR011335">
    <property type="entry name" value="Restrct_endonuc-II-like"/>
</dbReference>
<dbReference type="AlphaFoldDB" id="A0A5R8Y5I6"/>
<organism evidence="2 3">
    <name type="scientific">Arcobacter arenosus</name>
    <dbReference type="NCBI Taxonomy" id="2576037"/>
    <lineage>
        <taxon>Bacteria</taxon>
        <taxon>Pseudomonadati</taxon>
        <taxon>Campylobacterota</taxon>
        <taxon>Epsilonproteobacteria</taxon>
        <taxon>Campylobacterales</taxon>
        <taxon>Arcobacteraceae</taxon>
        <taxon>Arcobacter</taxon>
    </lineage>
</organism>
<proteinExistence type="predicted"/>
<dbReference type="InterPro" id="IPR038726">
    <property type="entry name" value="PDDEXK_AddAB-type"/>
</dbReference>
<evidence type="ECO:0000313" key="2">
    <source>
        <dbReference type="EMBL" id="TLP41248.1"/>
    </source>
</evidence>